<reference evidence="2" key="1">
    <citation type="submission" date="2011-08" db="EMBL/GenBank/DDBJ databases">
        <authorList>
            <person name="Rombauts S."/>
        </authorList>
    </citation>
    <scope>NUCLEOTIDE SEQUENCE</scope>
    <source>
        <strain evidence="2">London</strain>
    </source>
</reference>
<dbReference type="Proteomes" id="UP000015104">
    <property type="component" value="Unassembled WGS sequence"/>
</dbReference>
<dbReference type="EMBL" id="CAEY01001560">
    <property type="status" value="NOT_ANNOTATED_CDS"/>
    <property type="molecule type" value="Genomic_DNA"/>
</dbReference>
<organism evidence="1 2">
    <name type="scientific">Tetranychus urticae</name>
    <name type="common">Two-spotted spider mite</name>
    <dbReference type="NCBI Taxonomy" id="32264"/>
    <lineage>
        <taxon>Eukaryota</taxon>
        <taxon>Metazoa</taxon>
        <taxon>Ecdysozoa</taxon>
        <taxon>Arthropoda</taxon>
        <taxon>Chelicerata</taxon>
        <taxon>Arachnida</taxon>
        <taxon>Acari</taxon>
        <taxon>Acariformes</taxon>
        <taxon>Trombidiformes</taxon>
        <taxon>Prostigmata</taxon>
        <taxon>Eleutherengona</taxon>
        <taxon>Raphignathae</taxon>
        <taxon>Tetranychoidea</taxon>
        <taxon>Tetranychidae</taxon>
        <taxon>Tetranychus</taxon>
    </lineage>
</organism>
<name>T1K3T5_TETUR</name>
<dbReference type="HOGENOM" id="CLU_1463128_0_0_1"/>
<proteinExistence type="predicted"/>
<accession>T1K3T5</accession>
<reference evidence="1" key="2">
    <citation type="submission" date="2015-06" db="UniProtKB">
        <authorList>
            <consortium name="EnsemblMetazoa"/>
        </authorList>
    </citation>
    <scope>IDENTIFICATION</scope>
</reference>
<dbReference type="EnsemblMetazoa" id="tetur05g00170.1">
    <property type="protein sequence ID" value="tetur05g00170.1"/>
    <property type="gene ID" value="tetur05g00170"/>
</dbReference>
<evidence type="ECO:0000313" key="2">
    <source>
        <dbReference type="Proteomes" id="UP000015104"/>
    </source>
</evidence>
<protein>
    <submittedName>
        <fullName evidence="1">Uncharacterized protein</fullName>
    </submittedName>
</protein>
<keyword evidence="2" id="KW-1185">Reference proteome</keyword>
<evidence type="ECO:0000313" key="1">
    <source>
        <dbReference type="EnsemblMetazoa" id="tetur05g00170.1"/>
    </source>
</evidence>
<sequence>MKLEAPCDSGFEASVILADLGHSTRKLFEYCPELLPVKVHQMKLGDWAMLNVPVLSYDLEYHLVQQLYYCTCTDHEAVIVCLQTEVYWNDDDGDEMNNVMSDDDLDGLFKSLKLNDDYDEKMIMAGDIDGKSFVNKWNPEIDSVSLLKHLSVKNCSHEHGDSWNHLVYIHTNVHTEYESEKRHFS</sequence>
<dbReference type="AlphaFoldDB" id="T1K3T5"/>